<evidence type="ECO:0000313" key="3">
    <source>
        <dbReference type="Proteomes" id="UP000314985"/>
    </source>
</evidence>
<organism evidence="2 3">
    <name type="scientific">Sus scrofa</name>
    <name type="common">Pig</name>
    <dbReference type="NCBI Taxonomy" id="9823"/>
    <lineage>
        <taxon>Eukaryota</taxon>
        <taxon>Metazoa</taxon>
        <taxon>Chordata</taxon>
        <taxon>Craniata</taxon>
        <taxon>Vertebrata</taxon>
        <taxon>Euteleostomi</taxon>
        <taxon>Mammalia</taxon>
        <taxon>Eutheria</taxon>
        <taxon>Laurasiatheria</taxon>
        <taxon>Artiodactyla</taxon>
        <taxon>Suina</taxon>
        <taxon>Suidae</taxon>
        <taxon>Sus</taxon>
    </lineage>
</organism>
<dbReference type="AlphaFoldDB" id="A0A4X1SJ45"/>
<dbReference type="Ensembl" id="ENSSSCT00070002867.1">
    <property type="protein sequence ID" value="ENSSSCP00070002366.1"/>
    <property type="gene ID" value="ENSSSCG00070001535.1"/>
</dbReference>
<evidence type="ECO:0000313" key="2">
    <source>
        <dbReference type="Ensembl" id="ENSSSCP00070002366.1"/>
    </source>
</evidence>
<keyword evidence="1" id="KW-0812">Transmembrane</keyword>
<proteinExistence type="predicted"/>
<accession>A0A4X1SJ45</accession>
<protein>
    <submittedName>
        <fullName evidence="2">Uncharacterized protein</fullName>
    </submittedName>
</protein>
<keyword evidence="1" id="KW-0472">Membrane</keyword>
<reference evidence="2 3" key="1">
    <citation type="submission" date="2017-08" db="EMBL/GenBank/DDBJ databases">
        <title>USMARCv1.0.</title>
        <authorList>
            <person name="Hannum G.I."/>
            <person name="Koren S."/>
            <person name="Schroeder S.G."/>
            <person name="Chin S.C."/>
            <person name="Nonneman D.J."/>
            <person name="Becker S.A."/>
            <person name="Rosen B.D."/>
            <person name="Bickhart D.M."/>
            <person name="Putnam N.H."/>
            <person name="Green R.E."/>
            <person name="Tuggle C.K."/>
            <person name="Liu H."/>
            <person name="Rohrer G.A."/>
            <person name="Warr A."/>
            <person name="Hall R."/>
            <person name="Kim K."/>
            <person name="Hume D.A."/>
            <person name="Talbot R."/>
            <person name="Chow W."/>
            <person name="Howe K."/>
            <person name="Schwartz A.S."/>
            <person name="Watson M."/>
            <person name="Archibald A.L."/>
            <person name="Phillippy A.M."/>
            <person name="Smith T.P.L."/>
        </authorList>
    </citation>
    <scope>NUCLEOTIDE SEQUENCE [LARGE SCALE GENOMIC DNA]</scope>
</reference>
<reference evidence="2" key="2">
    <citation type="submission" date="2025-08" db="UniProtKB">
        <authorList>
            <consortium name="Ensembl"/>
        </authorList>
    </citation>
    <scope>IDENTIFICATION</scope>
</reference>
<dbReference type="Proteomes" id="UP000314985">
    <property type="component" value="Chromosome 1"/>
</dbReference>
<name>A0A4X1SJ45_PIG</name>
<sequence length="92" mass="10551">MAIIKKSTNKKCWRGCGEKGTLLHCWWDCKLVQPLWKTVWRSGRVMPPAWFLFLRIALAILGPLRFHLNFWIVCSSSVKNVVGNLIGIALNL</sequence>
<keyword evidence="1" id="KW-1133">Transmembrane helix</keyword>
<evidence type="ECO:0000256" key="1">
    <source>
        <dbReference type="SAM" id="Phobius"/>
    </source>
</evidence>
<feature type="transmembrane region" description="Helical" evidence="1">
    <location>
        <begin position="45"/>
        <end position="64"/>
    </location>
</feature>